<dbReference type="InterPro" id="IPR057518">
    <property type="entry name" value="GRDP_C"/>
</dbReference>
<reference evidence="2 3" key="1">
    <citation type="submission" date="2020-04" db="EMBL/GenBank/DDBJ databases">
        <title>Plant Genome Project.</title>
        <authorList>
            <person name="Zhang R.-G."/>
        </authorList>
    </citation>
    <scope>NUCLEOTIDE SEQUENCE [LARGE SCALE GENOMIC DNA]</scope>
    <source>
        <strain evidence="2">YNK0</strain>
        <tissue evidence="2">Leaf</tissue>
    </source>
</reference>
<dbReference type="Pfam" id="PF25335">
    <property type="entry name" value="GRDP_C"/>
    <property type="match status" value="1"/>
</dbReference>
<dbReference type="OrthoDB" id="2684236at2759"/>
<dbReference type="Pfam" id="PF07173">
    <property type="entry name" value="GRDP-like"/>
    <property type="match status" value="1"/>
</dbReference>
<proteinExistence type="predicted"/>
<dbReference type="PANTHER" id="PTHR34365">
    <property type="entry name" value="ENOLASE (DUF1399)"/>
    <property type="match status" value="1"/>
</dbReference>
<accession>A0A834Y4N7</accession>
<dbReference type="AlphaFoldDB" id="A0A834Y4N7"/>
<feature type="domain" description="GRPD C-terminal" evidence="1">
    <location>
        <begin position="475"/>
        <end position="651"/>
    </location>
</feature>
<dbReference type="EMBL" id="JABCRI010000828">
    <property type="protein sequence ID" value="KAF8369342.1"/>
    <property type="molecule type" value="Genomic_DNA"/>
</dbReference>
<organism evidence="2 3">
    <name type="scientific">Tetracentron sinense</name>
    <name type="common">Spur-leaf</name>
    <dbReference type="NCBI Taxonomy" id="13715"/>
    <lineage>
        <taxon>Eukaryota</taxon>
        <taxon>Viridiplantae</taxon>
        <taxon>Streptophyta</taxon>
        <taxon>Embryophyta</taxon>
        <taxon>Tracheophyta</taxon>
        <taxon>Spermatophyta</taxon>
        <taxon>Magnoliopsida</taxon>
        <taxon>Trochodendrales</taxon>
        <taxon>Trochodendraceae</taxon>
        <taxon>Tetracentron</taxon>
    </lineage>
</organism>
<dbReference type="InterPro" id="IPR009836">
    <property type="entry name" value="GRDP-like"/>
</dbReference>
<sequence>MSMISNGTEISDDTTIRSFSEISDEGGIRVSIDLVAAARRHLEFLRTVAESQWLHHQPTLLQAIRRYDELWMPLISDLTVGSTAPMLLPPFDIQWVWHCHTLNPVGYRQYCESRFSKLVGKAVIFDDENEEYALNRCREIWSIRYPSEPFENEVDFDSQVTSVTNEGLLAEVTKQRFLYWKFSEPNMWEIVYLIAARQRYRRFLYLLQRLADGYSRLVPTSDILLMWLTHQSNPSKYEGDMKEMEGELEKVVGVWDSVKEEDVQVSKKLWERMFDQPYEKAGATLDGICPIKSPVYWEVSDTDVNRKYKSMEPRFLLETIVGVHSSRVWTSLRLGFKRYTTIKARIRLKLLNSLAKLKRSRVRSTWHLYSEFGTRGIILELRQHGGGGLFKGTSLRNTISFLWNDLLRAPSLTQAKEVDHRLSAVASITPPVQAPYLLKCVPDRVTDDSGAMISDVILRMNRYRPQEGRWLSRTVLDHVGRECFVVRTRVGSGFWRRGGETPATVKSEDRIVEIREGSWSYADFFNSSRYTEKVVGTATPKAAESREKKASWSLSTGDELTIQWEPSSSSSGLSFHLENQNSSESWVKLLKGRKMKYRMKEFGSESKEMEDYHEEEEEDEEEGFVTLVRATEENPNGRATALLNWKLLVVELLPDEDAVLVLLLCISILRSVSEMRREDIGSLLVRRRLKETKLGTRDWGSVLLHPSSCSSSISSPHLQPWYLNAKTVMASEETDHTTRQPAFSYSPAEGGDKLYKRGIIT</sequence>
<name>A0A834Y4N7_TETSI</name>
<dbReference type="PANTHER" id="PTHR34365:SF2">
    <property type="entry name" value="ENOLASE (DUF1399)"/>
    <property type="match status" value="1"/>
</dbReference>
<gene>
    <name evidence="2" type="ORF">HHK36_032626</name>
</gene>
<evidence type="ECO:0000313" key="3">
    <source>
        <dbReference type="Proteomes" id="UP000655225"/>
    </source>
</evidence>
<protein>
    <recommendedName>
        <fullName evidence="1">GRPD C-terminal domain-containing protein</fullName>
    </recommendedName>
</protein>
<dbReference type="OMA" id="WYRNAAH"/>
<evidence type="ECO:0000259" key="1">
    <source>
        <dbReference type="Pfam" id="PF25335"/>
    </source>
</evidence>
<evidence type="ECO:0000313" key="2">
    <source>
        <dbReference type="EMBL" id="KAF8369342.1"/>
    </source>
</evidence>
<dbReference type="Proteomes" id="UP000655225">
    <property type="component" value="Unassembled WGS sequence"/>
</dbReference>
<comment type="caution">
    <text evidence="2">The sequence shown here is derived from an EMBL/GenBank/DDBJ whole genome shotgun (WGS) entry which is preliminary data.</text>
</comment>
<keyword evidence="3" id="KW-1185">Reference proteome</keyword>